<dbReference type="OrthoDB" id="7025088at2"/>
<gene>
    <name evidence="1" type="ordered locus">Avin_02270</name>
</gene>
<sequence length="298" mass="32604">MVFPCGIRIIAPPGKPVRPAPDENTRPRRPIMHYLFVLGARDPEMTIIEDLVRKVGHEVAHAMAGERRVHAGNAYAAERASARPGRHRGPVVWVECALADGGVPRDLVVDHHREDDPGFSMPPERFWEGASLGQVCTLLGIDPTRELRLAAAADHCLNAAYLGRCPGIAPEEMRAWRLASRAAWQKLSPEVLARRIETGIAQVRSLERLRVGGFEFADAMGREIPEVPEASAILGIAVMYSRVEPRSGRTKIGALNGTPEMLEAWMDFARDVLGLADVYGSPIRGYAGGYLREGPRAG</sequence>
<dbReference type="EnsemblBacteria" id="ACO76488">
    <property type="protein sequence ID" value="ACO76488"/>
    <property type="gene ID" value="Avin_02270"/>
</dbReference>
<proteinExistence type="predicted"/>
<dbReference type="AlphaFoldDB" id="C1DH81"/>
<evidence type="ECO:0000313" key="2">
    <source>
        <dbReference type="Proteomes" id="UP000002424"/>
    </source>
</evidence>
<name>C1DH81_AZOVD</name>
<keyword evidence="2" id="KW-1185">Reference proteome</keyword>
<dbReference type="HOGENOM" id="CLU_1030017_0_0_6"/>
<dbReference type="KEGG" id="avn:Avin_02270"/>
<evidence type="ECO:0000313" key="1">
    <source>
        <dbReference type="EMBL" id="ACO76488.1"/>
    </source>
</evidence>
<accession>C1DH81</accession>
<protein>
    <submittedName>
        <fullName evidence="1">Uncharacterized protein</fullName>
    </submittedName>
</protein>
<dbReference type="eggNOG" id="ENOG5032SSF">
    <property type="taxonomic scope" value="Bacteria"/>
</dbReference>
<reference evidence="1 2" key="1">
    <citation type="journal article" date="2009" name="J. Bacteriol.">
        <title>Genome sequence of Azotobacter vinelandii, an obligate aerobe specialized to support diverse anaerobic metabolic processes.</title>
        <authorList>
            <person name="Setubal J.C."/>
            <person name="dos Santos P."/>
            <person name="Goldman B.S."/>
            <person name="Ertesvag H."/>
            <person name="Espin G."/>
            <person name="Rubio L.M."/>
            <person name="Valla S."/>
            <person name="Almeida N.F."/>
            <person name="Balasubramanian D."/>
            <person name="Cromes L."/>
            <person name="Curatti L."/>
            <person name="Du Z."/>
            <person name="Godsy E."/>
            <person name="Goodner B."/>
            <person name="Hellner-Burris K."/>
            <person name="Hernandez J.A."/>
            <person name="Houmiel K."/>
            <person name="Imperial J."/>
            <person name="Kennedy C."/>
            <person name="Larson T.J."/>
            <person name="Latreille P."/>
            <person name="Ligon L.S."/>
            <person name="Lu J."/>
            <person name="Maerk M."/>
            <person name="Miller N.M."/>
            <person name="Norton S."/>
            <person name="O'Carroll I.P."/>
            <person name="Paulsen I."/>
            <person name="Raulfs E.C."/>
            <person name="Roemer R."/>
            <person name="Rosser J."/>
            <person name="Segura D."/>
            <person name="Slater S."/>
            <person name="Stricklin S.L."/>
            <person name="Studholme D.J."/>
            <person name="Sun J."/>
            <person name="Viana C.J."/>
            <person name="Wallin E."/>
            <person name="Wang B."/>
            <person name="Wheeler C."/>
            <person name="Zhu H."/>
            <person name="Dean D.R."/>
            <person name="Dixon R."/>
            <person name="Wood D."/>
        </authorList>
    </citation>
    <scope>NUCLEOTIDE SEQUENCE [LARGE SCALE GENOMIC DNA]</scope>
    <source>
        <strain evidence="2">DJ / ATCC BAA-1303</strain>
    </source>
</reference>
<organism evidence="1 2">
    <name type="scientific">Azotobacter vinelandii (strain DJ / ATCC BAA-1303)</name>
    <dbReference type="NCBI Taxonomy" id="322710"/>
    <lineage>
        <taxon>Bacteria</taxon>
        <taxon>Pseudomonadati</taxon>
        <taxon>Pseudomonadota</taxon>
        <taxon>Gammaproteobacteria</taxon>
        <taxon>Pseudomonadales</taxon>
        <taxon>Pseudomonadaceae</taxon>
        <taxon>Azotobacter</taxon>
    </lineage>
</organism>
<dbReference type="Proteomes" id="UP000002424">
    <property type="component" value="Chromosome"/>
</dbReference>
<dbReference type="EMBL" id="CP001157">
    <property type="protein sequence ID" value="ACO76488.1"/>
    <property type="molecule type" value="Genomic_DNA"/>
</dbReference>